<evidence type="ECO:0000313" key="2">
    <source>
        <dbReference type="Proteomes" id="UP000181956"/>
    </source>
</evidence>
<proteinExistence type="predicted"/>
<keyword evidence="2" id="KW-1185">Reference proteome</keyword>
<gene>
    <name evidence="1" type="ORF">SAMN04489834_2580</name>
</gene>
<accession>A0A1H1WMZ7</accession>
<dbReference type="AlphaFoldDB" id="A0A1H1WMZ7"/>
<name>A0A1H1WMZ7_9MICO</name>
<dbReference type="Proteomes" id="UP000181956">
    <property type="component" value="Chromosome I"/>
</dbReference>
<sequence>MQAQCRRHLHLLTWKILSRIQMRQQDAEAQTNGVWIRLRPKSG</sequence>
<protein>
    <submittedName>
        <fullName evidence="1">Uncharacterized protein</fullName>
    </submittedName>
</protein>
<organism evidence="1 2">
    <name type="scientific">Microterricola viridarii</name>
    <dbReference type="NCBI Taxonomy" id="412690"/>
    <lineage>
        <taxon>Bacteria</taxon>
        <taxon>Bacillati</taxon>
        <taxon>Actinomycetota</taxon>
        <taxon>Actinomycetes</taxon>
        <taxon>Micrococcales</taxon>
        <taxon>Microbacteriaceae</taxon>
        <taxon>Microterricola</taxon>
    </lineage>
</organism>
<evidence type="ECO:0000313" key="1">
    <source>
        <dbReference type="EMBL" id="SDS98698.1"/>
    </source>
</evidence>
<reference evidence="2" key="1">
    <citation type="submission" date="2016-10" db="EMBL/GenBank/DDBJ databases">
        <authorList>
            <person name="Varghese N."/>
            <person name="Submissions S."/>
        </authorList>
    </citation>
    <scope>NUCLEOTIDE SEQUENCE [LARGE SCALE GENOMIC DNA]</scope>
    <source>
        <strain evidence="2">DSM 21772</strain>
    </source>
</reference>
<dbReference type="EMBL" id="LT629742">
    <property type="protein sequence ID" value="SDS98698.1"/>
    <property type="molecule type" value="Genomic_DNA"/>
</dbReference>